<evidence type="ECO:0000313" key="2">
    <source>
        <dbReference type="Proteomes" id="UP001497453"/>
    </source>
</evidence>
<keyword evidence="2" id="KW-1185">Reference proteome</keyword>
<proteinExistence type="predicted"/>
<accession>A0ABP1CUY2</accession>
<dbReference type="SUPFAM" id="SSF51445">
    <property type="entry name" value="(Trans)glycosidases"/>
    <property type="match status" value="1"/>
</dbReference>
<organism evidence="1 2">
    <name type="scientific">Somion occarium</name>
    <dbReference type="NCBI Taxonomy" id="3059160"/>
    <lineage>
        <taxon>Eukaryota</taxon>
        <taxon>Fungi</taxon>
        <taxon>Dikarya</taxon>
        <taxon>Basidiomycota</taxon>
        <taxon>Agaricomycotina</taxon>
        <taxon>Agaricomycetes</taxon>
        <taxon>Polyporales</taxon>
        <taxon>Cerrenaceae</taxon>
        <taxon>Somion</taxon>
    </lineage>
</organism>
<reference evidence="2" key="1">
    <citation type="submission" date="2024-04" db="EMBL/GenBank/DDBJ databases">
        <authorList>
            <person name="Shaw F."/>
            <person name="Minotto A."/>
        </authorList>
    </citation>
    <scope>NUCLEOTIDE SEQUENCE [LARGE SCALE GENOMIC DNA]</scope>
</reference>
<dbReference type="EMBL" id="OZ037953">
    <property type="protein sequence ID" value="CAL1698527.1"/>
    <property type="molecule type" value="Genomic_DNA"/>
</dbReference>
<sequence>MRHFRIEAMQLIQLSCPLSLPLSDEPVICRTPPDNMGRQHDEFITRSCSRCSCSLRLDISMSSHALSRSIFDLMWRLVYNCMVPRLALLSILVAFAVDALGQSQWCGKNYMASQPVVPPGGEFPIPGTSSTPLIAFRCAPAIKPYLPEDVSSPAGFIIDTIITHTRVAGAKAISLPTQGALGSLDVIVKMNGQTLAQGRVPANLTKFELPFSLASLSPQKDDFDVSCSASYSTASGETQTFSASTKLSFLPPPPAGRSVTKMDLRTGALLAKPATGKGGEYATVFPIGFYTDFGGYLASNLSVLDDLKDRGFTIVHPVPTFDNLTALDLVIDRMQELGLWLMYDMRWTYLLSNNVTEEVNRIKNRPNLLLWYTGDEPDGWQDPLNGTSVAYDLIYSLDGYHPVSLVLNCENYHFDAYTAGSDIVMQDTYMIGNNVTFSSVWGTPCTADFGDCGCDNCRGGSEDISTRMDEFAERLWILGWDQTKAVWTVPQAFGGSSYWKRVPTGKEWVVQSVLGINHGGLGVVPWNDPTTADIKNSATSLAKALLTMKEFILSPAATIGHAVVNRVDVTSWTVGSETLVLATNLNYNETTVPLSALHDLTRGSLSQQVFDSGAKVQGEQIVLDSVGTGGWIFH</sequence>
<dbReference type="Proteomes" id="UP001497453">
    <property type="component" value="Chromosome 10"/>
</dbReference>
<gene>
    <name evidence="1" type="ORF">GFSPODELE1_LOCUS2191</name>
</gene>
<evidence type="ECO:0000313" key="1">
    <source>
        <dbReference type="EMBL" id="CAL1698527.1"/>
    </source>
</evidence>
<name>A0ABP1CUY2_9APHY</name>
<protein>
    <submittedName>
        <fullName evidence="1">Uncharacterized protein</fullName>
    </submittedName>
</protein>
<dbReference type="Gene3D" id="3.20.20.80">
    <property type="entry name" value="Glycosidases"/>
    <property type="match status" value="1"/>
</dbReference>
<dbReference type="InterPro" id="IPR017853">
    <property type="entry name" value="GH"/>
</dbReference>